<sequence>MDPHVLREDIPALDDVVYLNTGASGPSPRRVVEAAEDALEHHAFDSPGAEGPYPYAFELFEETRETVADFLGTDASHVALTQSTADGVNRVASAVDWEPGDVVVNTDLEHPAGTLPWRRLADVHDLELRTVPTEDGRVDRDAYADAVADARLVCFSAITWTHGTHLPVEDLVAEAHDAGAEVLVDAVQSPGQRPMPVESWGADFVAAAGHKWLLGPWGAGFLYVDPDAVESLEPVQLGYMGAEEAEDESYAFAEGAKRLEIGTTSPAPYAGLQEAIATVERVGLDTIQSRVERLTDRLKDGLGDRLVSPAAYESGLVTFEADDPEGLVERLKEEHGVVVRDLPTGNVRASLHVFNTAEDVDVLLDALDEC</sequence>
<dbReference type="Pfam" id="PF00266">
    <property type="entry name" value="Aminotran_5"/>
    <property type="match status" value="1"/>
</dbReference>
<evidence type="ECO:0000256" key="1">
    <source>
        <dbReference type="ARBA" id="ARBA00022898"/>
    </source>
</evidence>
<proteinExistence type="predicted"/>
<keyword evidence="1" id="KW-0663">Pyridoxal phosphate</keyword>
<dbReference type="PANTHER" id="PTHR43586">
    <property type="entry name" value="CYSTEINE DESULFURASE"/>
    <property type="match status" value="1"/>
</dbReference>
<evidence type="ECO:0000313" key="3">
    <source>
        <dbReference type="EMBL" id="MFC7200074.1"/>
    </source>
</evidence>
<dbReference type="SUPFAM" id="SSF53383">
    <property type="entry name" value="PLP-dependent transferases"/>
    <property type="match status" value="1"/>
</dbReference>
<evidence type="ECO:0000259" key="2">
    <source>
        <dbReference type="Pfam" id="PF00266"/>
    </source>
</evidence>
<feature type="domain" description="Aminotransferase class V" evidence="2">
    <location>
        <begin position="17"/>
        <end position="363"/>
    </location>
</feature>
<keyword evidence="3" id="KW-0808">Transferase</keyword>
<dbReference type="InterPro" id="IPR000192">
    <property type="entry name" value="Aminotrans_V_dom"/>
</dbReference>
<dbReference type="RefSeq" id="WP_279529993.1">
    <property type="nucleotide sequence ID" value="NZ_CP122312.1"/>
</dbReference>
<dbReference type="InterPro" id="IPR015422">
    <property type="entry name" value="PyrdxlP-dep_Trfase_small"/>
</dbReference>
<dbReference type="PANTHER" id="PTHR43586:SF8">
    <property type="entry name" value="CYSTEINE DESULFURASE 1, CHLOROPLASTIC"/>
    <property type="match status" value="1"/>
</dbReference>
<protein>
    <submittedName>
        <fullName evidence="3">Aminotransferase class V-fold PLP-dependent enzyme</fullName>
    </submittedName>
</protein>
<dbReference type="Gene3D" id="3.40.640.10">
    <property type="entry name" value="Type I PLP-dependent aspartate aminotransferase-like (Major domain)"/>
    <property type="match status" value="1"/>
</dbReference>
<dbReference type="Proteomes" id="UP001596447">
    <property type="component" value="Unassembled WGS sequence"/>
</dbReference>
<dbReference type="GO" id="GO:0008483">
    <property type="term" value="F:transaminase activity"/>
    <property type="evidence" value="ECO:0007669"/>
    <property type="project" value="UniProtKB-KW"/>
</dbReference>
<dbReference type="Gene3D" id="3.90.1150.10">
    <property type="entry name" value="Aspartate Aminotransferase, domain 1"/>
    <property type="match status" value="1"/>
</dbReference>
<accession>A0ABD5Z4J9</accession>
<keyword evidence="3" id="KW-0032">Aminotransferase</keyword>
<organism evidence="3 4">
    <name type="scientific">Halospeciosus flavus</name>
    <dbReference type="NCBI Taxonomy" id="3032283"/>
    <lineage>
        <taxon>Archaea</taxon>
        <taxon>Methanobacteriati</taxon>
        <taxon>Methanobacteriota</taxon>
        <taxon>Stenosarchaea group</taxon>
        <taxon>Halobacteria</taxon>
        <taxon>Halobacteriales</taxon>
        <taxon>Halobacteriaceae</taxon>
        <taxon>Halospeciosus</taxon>
    </lineage>
</organism>
<keyword evidence="4" id="KW-1185">Reference proteome</keyword>
<reference evidence="3 4" key="1">
    <citation type="journal article" date="2019" name="Int. J. Syst. Evol. Microbiol.">
        <title>The Global Catalogue of Microorganisms (GCM) 10K type strain sequencing project: providing services to taxonomists for standard genome sequencing and annotation.</title>
        <authorList>
            <consortium name="The Broad Institute Genomics Platform"/>
            <consortium name="The Broad Institute Genome Sequencing Center for Infectious Disease"/>
            <person name="Wu L."/>
            <person name="Ma J."/>
        </authorList>
    </citation>
    <scope>NUCLEOTIDE SEQUENCE [LARGE SCALE GENOMIC DNA]</scope>
    <source>
        <strain evidence="3 4">XZGYJ-43</strain>
    </source>
</reference>
<dbReference type="InterPro" id="IPR015424">
    <property type="entry name" value="PyrdxlP-dep_Trfase"/>
</dbReference>
<dbReference type="AlphaFoldDB" id="A0ABD5Z4J9"/>
<comment type="caution">
    <text evidence="3">The sequence shown here is derived from an EMBL/GenBank/DDBJ whole genome shotgun (WGS) entry which is preliminary data.</text>
</comment>
<evidence type="ECO:0000313" key="4">
    <source>
        <dbReference type="Proteomes" id="UP001596447"/>
    </source>
</evidence>
<dbReference type="InterPro" id="IPR015421">
    <property type="entry name" value="PyrdxlP-dep_Trfase_major"/>
</dbReference>
<name>A0ABD5Z4J9_9EURY</name>
<gene>
    <name evidence="3" type="ORF">ACFQJ9_11750</name>
</gene>
<dbReference type="EMBL" id="JBHTAR010000011">
    <property type="protein sequence ID" value="MFC7200074.1"/>
    <property type="molecule type" value="Genomic_DNA"/>
</dbReference>